<dbReference type="NCBIfam" id="NF011470">
    <property type="entry name" value="PRK14887.1"/>
    <property type="match status" value="1"/>
</dbReference>
<evidence type="ECO:0000313" key="2">
    <source>
        <dbReference type="Proteomes" id="UP001596417"/>
    </source>
</evidence>
<protein>
    <submittedName>
        <fullName evidence="1">KEOPS complex subunit Pcc1</fullName>
    </submittedName>
</protein>
<organism evidence="1 2">
    <name type="scientific">Halocatena marina</name>
    <dbReference type="NCBI Taxonomy" id="2934937"/>
    <lineage>
        <taxon>Archaea</taxon>
        <taxon>Methanobacteriati</taxon>
        <taxon>Methanobacteriota</taxon>
        <taxon>Stenosarchaea group</taxon>
        <taxon>Halobacteria</taxon>
        <taxon>Halobacteriales</taxon>
        <taxon>Natronomonadaceae</taxon>
        <taxon>Halocatena</taxon>
    </lineage>
</organism>
<comment type="caution">
    <text evidence="1">The sequence shown here is derived from an EMBL/GenBank/DDBJ whole genome shotgun (WGS) entry which is preliminary data.</text>
</comment>
<dbReference type="GeneID" id="76200600"/>
<proteinExistence type="predicted"/>
<dbReference type="RefSeq" id="WP_248908474.1">
    <property type="nucleotide sequence ID" value="NZ_CP109979.1"/>
</dbReference>
<reference evidence="1 2" key="1">
    <citation type="journal article" date="2019" name="Int. J. Syst. Evol. Microbiol.">
        <title>The Global Catalogue of Microorganisms (GCM) 10K type strain sequencing project: providing services to taxonomists for standard genome sequencing and annotation.</title>
        <authorList>
            <consortium name="The Broad Institute Genomics Platform"/>
            <consortium name="The Broad Institute Genome Sequencing Center for Infectious Disease"/>
            <person name="Wu L."/>
            <person name="Ma J."/>
        </authorList>
    </citation>
    <scope>NUCLEOTIDE SEQUENCE [LARGE SCALE GENOMIC DNA]</scope>
    <source>
        <strain evidence="1 2">RDMS1</strain>
    </source>
</reference>
<dbReference type="AlphaFoldDB" id="A0ABD5YNT2"/>
<name>A0ABD5YNT2_9EURY</name>
<gene>
    <name evidence="1" type="ORF">ACFQL7_14570</name>
</gene>
<keyword evidence="2" id="KW-1185">Reference proteome</keyword>
<dbReference type="Proteomes" id="UP001596417">
    <property type="component" value="Unassembled WGS sequence"/>
</dbReference>
<dbReference type="EMBL" id="JBHTAX010000001">
    <property type="protein sequence ID" value="MFC7190926.1"/>
    <property type="molecule type" value="Genomic_DNA"/>
</dbReference>
<sequence length="77" mass="8503">MPARRAIIRTEWNDERATVIADALCPDNTAEMKTTVTDATVETVIERPTTGGLRTTADDYVTNLTVAAQLTNEKKHE</sequence>
<evidence type="ECO:0000313" key="1">
    <source>
        <dbReference type="EMBL" id="MFC7190926.1"/>
    </source>
</evidence>
<accession>A0ABD5YNT2</accession>